<evidence type="ECO:0000313" key="1">
    <source>
        <dbReference type="EMBL" id="CAJ0610599.1"/>
    </source>
</evidence>
<dbReference type="AlphaFoldDB" id="A0AA36HGX0"/>
<comment type="caution">
    <text evidence="1">The sequence shown here is derived from an EMBL/GenBank/DDBJ whole genome shotgun (WGS) entry which is preliminary data.</text>
</comment>
<dbReference type="InterPro" id="IPR008840">
    <property type="entry name" value="Sipho_Gp157"/>
</dbReference>
<proteinExistence type="predicted"/>
<gene>
    <name evidence="1" type="ORF">CYNAS_LOCUS22582</name>
</gene>
<keyword evidence="2" id="KW-1185">Reference proteome</keyword>
<dbReference type="Proteomes" id="UP001176961">
    <property type="component" value="Unassembled WGS sequence"/>
</dbReference>
<accession>A0AA36HGX0</accession>
<dbReference type="Pfam" id="PF05565">
    <property type="entry name" value="Sipho_Gp157"/>
    <property type="match status" value="1"/>
</dbReference>
<reference evidence="1" key="1">
    <citation type="submission" date="2023-07" db="EMBL/GenBank/DDBJ databases">
        <authorList>
            <consortium name="CYATHOMIX"/>
        </authorList>
    </citation>
    <scope>NUCLEOTIDE SEQUENCE</scope>
    <source>
        <strain evidence="1">N/A</strain>
    </source>
</reference>
<organism evidence="1 2">
    <name type="scientific">Cylicocyclus nassatus</name>
    <name type="common">Nematode worm</name>
    <dbReference type="NCBI Taxonomy" id="53992"/>
    <lineage>
        <taxon>Eukaryota</taxon>
        <taxon>Metazoa</taxon>
        <taxon>Ecdysozoa</taxon>
        <taxon>Nematoda</taxon>
        <taxon>Chromadorea</taxon>
        <taxon>Rhabditida</taxon>
        <taxon>Rhabditina</taxon>
        <taxon>Rhabditomorpha</taxon>
        <taxon>Strongyloidea</taxon>
        <taxon>Strongylidae</taxon>
        <taxon>Cylicocyclus</taxon>
    </lineage>
</organism>
<name>A0AA36HGX0_CYLNA</name>
<sequence>MKETIYDIMTEYASIVEELEENGGELTEELEQRLAINGDNAAEKVESYCKIIRNLEASVSAKLDEADRIKASAKRDSVTIDRMKNALQTFLVATGNRKFTAGSFVVGLRKSSAVNITDENSIPAEYVKTTTTTSIDKMAVKEAIKNGAEKVRGAFVKSIQGKTTAKECICIPTDKLYVGKNCAVYLDLSMVQLNQEGKYGDTHFVKERISSEEYNAMSEEERKSIPIIGNAKPQQYNNRNNAAVEITDDEDLGF</sequence>
<dbReference type="EMBL" id="CATQJL010000331">
    <property type="protein sequence ID" value="CAJ0610599.1"/>
    <property type="molecule type" value="Genomic_DNA"/>
</dbReference>
<protein>
    <submittedName>
        <fullName evidence="1">Uncharacterized protein</fullName>
    </submittedName>
</protein>
<evidence type="ECO:0000313" key="2">
    <source>
        <dbReference type="Proteomes" id="UP001176961"/>
    </source>
</evidence>